<dbReference type="RefSeq" id="WP_203992605.1">
    <property type="nucleotide sequence ID" value="NZ_BOPG01000019.1"/>
</dbReference>
<comment type="similarity">
    <text evidence="1">Belongs to the Rv1128c/1148c/1588c/1702c/1945/3466 family.</text>
</comment>
<sequence length="420" mass="45646">MEDRLEPLLTAHPWALSPDDVVADLDLLVPWLVQAEAALLARVRELVGQGIARRDGATSAAVWLRNRYRMALPRAQRYVRLAAALDTAATSVQDAVATADINLDQAEAIIRALDALPSDLGIEVRALAAKELVRVAGDLDPHHLTIVGQRILHIVAPDAADEADRRALERAEAKAREGRGFTMTPDPYGFGYRITGRLTNEGAAVLRAAIDPLCDPARKHDPVEPARDGRTATQRRADALVEVGRLALNTTELPRNGGDRPQIVVTIPYNVVKRELGAGTLDNGDRVTPESARRLACDSRLLPIVFDGPGQPLDVGRTRRLVTSTLRQALTFRDGGCAFPGCDRGPRWTEAHHVTPWAAGGPTSLDNLTLLCGFHHGLIHEPGGWTVHTAGDGLPTFTPPHHVDPRRTPQRNRYHQPPVG</sequence>
<dbReference type="InterPro" id="IPR003870">
    <property type="entry name" value="DUF222"/>
</dbReference>
<dbReference type="Pfam" id="PF01844">
    <property type="entry name" value="HNH"/>
    <property type="match status" value="1"/>
</dbReference>
<dbReference type="SMART" id="SM00507">
    <property type="entry name" value="HNHc"/>
    <property type="match status" value="1"/>
</dbReference>
<feature type="region of interest" description="Disordered" evidence="2">
    <location>
        <begin position="391"/>
        <end position="420"/>
    </location>
</feature>
<dbReference type="Pfam" id="PF02720">
    <property type="entry name" value="DUF222"/>
    <property type="match status" value="1"/>
</dbReference>
<comment type="caution">
    <text evidence="4">The sequence shown here is derived from an EMBL/GenBank/DDBJ whole genome shotgun (WGS) entry which is preliminary data.</text>
</comment>
<dbReference type="EMBL" id="BOPG01000019">
    <property type="protein sequence ID" value="GIJ55590.1"/>
    <property type="molecule type" value="Genomic_DNA"/>
</dbReference>
<keyword evidence="4" id="KW-0255">Endonuclease</keyword>
<dbReference type="CDD" id="cd00085">
    <property type="entry name" value="HNHc"/>
    <property type="match status" value="1"/>
</dbReference>
<evidence type="ECO:0000256" key="1">
    <source>
        <dbReference type="ARBA" id="ARBA00023450"/>
    </source>
</evidence>
<gene>
    <name evidence="4" type="ORF">Vau01_031060</name>
</gene>
<protein>
    <submittedName>
        <fullName evidence="4">HNH endonuclease</fullName>
    </submittedName>
</protein>
<evidence type="ECO:0000259" key="3">
    <source>
        <dbReference type="SMART" id="SM00507"/>
    </source>
</evidence>
<dbReference type="Proteomes" id="UP000612585">
    <property type="component" value="Unassembled WGS sequence"/>
</dbReference>
<evidence type="ECO:0000313" key="5">
    <source>
        <dbReference type="Proteomes" id="UP000612585"/>
    </source>
</evidence>
<keyword evidence="5" id="KW-1185">Reference proteome</keyword>
<organism evidence="4 5">
    <name type="scientific">Virgisporangium aurantiacum</name>
    <dbReference type="NCBI Taxonomy" id="175570"/>
    <lineage>
        <taxon>Bacteria</taxon>
        <taxon>Bacillati</taxon>
        <taxon>Actinomycetota</taxon>
        <taxon>Actinomycetes</taxon>
        <taxon>Micromonosporales</taxon>
        <taxon>Micromonosporaceae</taxon>
        <taxon>Virgisporangium</taxon>
    </lineage>
</organism>
<reference evidence="4" key="1">
    <citation type="submission" date="2021-01" db="EMBL/GenBank/DDBJ databases">
        <title>Whole genome shotgun sequence of Virgisporangium aurantiacum NBRC 16421.</title>
        <authorList>
            <person name="Komaki H."/>
            <person name="Tamura T."/>
        </authorList>
    </citation>
    <scope>NUCLEOTIDE SEQUENCE</scope>
    <source>
        <strain evidence="4">NBRC 16421</strain>
    </source>
</reference>
<dbReference type="AlphaFoldDB" id="A0A8J3Z5C5"/>
<feature type="domain" description="HNH nuclease" evidence="3">
    <location>
        <begin position="325"/>
        <end position="377"/>
    </location>
</feature>
<dbReference type="Gene3D" id="1.10.30.50">
    <property type="match status" value="1"/>
</dbReference>
<name>A0A8J3Z5C5_9ACTN</name>
<keyword evidence="4" id="KW-0540">Nuclease</keyword>
<dbReference type="GO" id="GO:0004519">
    <property type="term" value="F:endonuclease activity"/>
    <property type="evidence" value="ECO:0007669"/>
    <property type="project" value="UniProtKB-KW"/>
</dbReference>
<evidence type="ECO:0000256" key="2">
    <source>
        <dbReference type="SAM" id="MobiDB-lite"/>
    </source>
</evidence>
<dbReference type="InterPro" id="IPR003615">
    <property type="entry name" value="HNH_nuc"/>
</dbReference>
<dbReference type="InterPro" id="IPR002711">
    <property type="entry name" value="HNH"/>
</dbReference>
<keyword evidence="4" id="KW-0378">Hydrolase</keyword>
<dbReference type="GO" id="GO:0008270">
    <property type="term" value="F:zinc ion binding"/>
    <property type="evidence" value="ECO:0007669"/>
    <property type="project" value="InterPro"/>
</dbReference>
<dbReference type="GO" id="GO:0003676">
    <property type="term" value="F:nucleic acid binding"/>
    <property type="evidence" value="ECO:0007669"/>
    <property type="project" value="InterPro"/>
</dbReference>
<proteinExistence type="inferred from homology"/>
<evidence type="ECO:0000313" key="4">
    <source>
        <dbReference type="EMBL" id="GIJ55590.1"/>
    </source>
</evidence>
<accession>A0A8J3Z5C5</accession>